<evidence type="ECO:0000259" key="2">
    <source>
        <dbReference type="Pfam" id="PF13845"/>
    </source>
</evidence>
<evidence type="ECO:0000256" key="1">
    <source>
        <dbReference type="SAM" id="SignalP"/>
    </source>
</evidence>
<organism evidence="3 4">
    <name type="scientific">Microbacterium murale</name>
    <dbReference type="NCBI Taxonomy" id="1081040"/>
    <lineage>
        <taxon>Bacteria</taxon>
        <taxon>Bacillati</taxon>
        <taxon>Actinomycetota</taxon>
        <taxon>Actinomycetes</taxon>
        <taxon>Micrococcales</taxon>
        <taxon>Microbacteriaceae</taxon>
        <taxon>Microbacterium</taxon>
    </lineage>
</organism>
<reference evidence="4" key="1">
    <citation type="journal article" date="2019" name="Int. J. Syst. Evol. Microbiol.">
        <title>The Global Catalogue of Microorganisms (GCM) 10K type strain sequencing project: providing services to taxonomists for standard genome sequencing and annotation.</title>
        <authorList>
            <consortium name="The Broad Institute Genomics Platform"/>
            <consortium name="The Broad Institute Genome Sequencing Center for Infectious Disease"/>
            <person name="Wu L."/>
            <person name="Ma J."/>
        </authorList>
    </citation>
    <scope>NUCLEOTIDE SEQUENCE [LARGE SCALE GENOMIC DNA]</scope>
    <source>
        <strain evidence="4">CCM 7640</strain>
    </source>
</reference>
<dbReference type="Proteomes" id="UP000629365">
    <property type="component" value="Unassembled WGS sequence"/>
</dbReference>
<dbReference type="EMBL" id="BMCM01000005">
    <property type="protein sequence ID" value="GGD84266.1"/>
    <property type="molecule type" value="Genomic_DNA"/>
</dbReference>
<name>A0ABQ1RZ40_9MICO</name>
<accession>A0ABQ1RZ40</accession>
<proteinExistence type="predicted"/>
<protein>
    <recommendedName>
        <fullName evidence="2">Septum formation-related domain-containing protein</fullName>
    </recommendedName>
</protein>
<evidence type="ECO:0000313" key="4">
    <source>
        <dbReference type="Proteomes" id="UP000629365"/>
    </source>
</evidence>
<gene>
    <name evidence="3" type="ORF">GCM10007269_29050</name>
</gene>
<feature type="domain" description="Septum formation-related" evidence="2">
    <location>
        <begin position="63"/>
        <end position="177"/>
    </location>
</feature>
<dbReference type="Pfam" id="PF13845">
    <property type="entry name" value="Septum_form"/>
    <property type="match status" value="1"/>
</dbReference>
<dbReference type="PROSITE" id="PS51257">
    <property type="entry name" value="PROKAR_LIPOPROTEIN"/>
    <property type="match status" value="1"/>
</dbReference>
<feature type="chain" id="PRO_5046142478" description="Septum formation-related domain-containing protein" evidence="1">
    <location>
        <begin position="25"/>
        <end position="180"/>
    </location>
</feature>
<dbReference type="RefSeq" id="WP_188437309.1">
    <property type="nucleotide sequence ID" value="NZ_BMCM01000005.1"/>
</dbReference>
<keyword evidence="4" id="KW-1185">Reference proteome</keyword>
<evidence type="ECO:0000313" key="3">
    <source>
        <dbReference type="EMBL" id="GGD84266.1"/>
    </source>
</evidence>
<feature type="signal peptide" evidence="1">
    <location>
        <begin position="1"/>
        <end position="24"/>
    </location>
</feature>
<dbReference type="InterPro" id="IPR026004">
    <property type="entry name" value="Septum_form"/>
</dbReference>
<sequence>MMKLRNRRALALAGTAVALSIALSGCSALNDLIVGGANDAQRDEETGEVTEGSNIDIFSLKVGDCMPASDTSGEITDADVVPCSEPHADEVFFEFELAEGDLPTDDEITAEVEAQCVPAFSEFVGIDYYDSTLDFWWLTPTEDTWTQADDRLVQCVIYEPDPADPQASLEVTGTLKGAAR</sequence>
<comment type="caution">
    <text evidence="3">The sequence shown here is derived from an EMBL/GenBank/DDBJ whole genome shotgun (WGS) entry which is preliminary data.</text>
</comment>
<keyword evidence="1" id="KW-0732">Signal</keyword>